<sequence length="366" mass="41582">MDKVIRFAIVTTIMPRRDARTHKWRPPHAFRMMAREAAKLGMTPILAHPDHFQWEKKRVTGWVGKAVGTPQEQWTRQTLPLPHVVYENVFVHLAVQGRANTIRRKCRLLGIPLFNPIVGGKLSVNRVLAKHAETRKYIPATRYVRQMDDIFAYLNRFATVYVKPNGGYGGRGVTRVTKQQDGTYRVKVDRLQGKRVHVNRRMSQQELRHWIRRTLGDRLIVQQGLPLIQVNGGQVDFRVVVQRGEQGHWKLIGIIPKIASRGGAVTNIVAGGRKATLSWIRERGRKNGKQIPLASLEQAAIEIARLWSKRQPTLGIVGFDMGIDVNGKVWMIEMNPKPARSLLSAGMRRKSYRAIAGFAHFLATKG</sequence>
<keyword evidence="1" id="KW-0067">ATP-binding</keyword>
<dbReference type="PROSITE" id="PS50975">
    <property type="entry name" value="ATP_GRASP"/>
    <property type="match status" value="1"/>
</dbReference>
<dbReference type="AlphaFoldDB" id="A0AAV4LCU4"/>
<evidence type="ECO:0000256" key="1">
    <source>
        <dbReference type="PROSITE-ProRule" id="PRU00409"/>
    </source>
</evidence>
<dbReference type="Proteomes" id="UP001057291">
    <property type="component" value="Unassembled WGS sequence"/>
</dbReference>
<dbReference type="EMBL" id="BOQE01000001">
    <property type="protein sequence ID" value="GIM45635.1"/>
    <property type="molecule type" value="Genomic_DNA"/>
</dbReference>
<evidence type="ECO:0000313" key="4">
    <source>
        <dbReference type="Proteomes" id="UP001057291"/>
    </source>
</evidence>
<dbReference type="GO" id="GO:0046872">
    <property type="term" value="F:metal ion binding"/>
    <property type="evidence" value="ECO:0007669"/>
    <property type="project" value="InterPro"/>
</dbReference>
<gene>
    <name evidence="3" type="ORF">DNHGIG_11840</name>
</gene>
<organism evidence="3 4">
    <name type="scientific">Collibacillus ludicampi</name>
    <dbReference type="NCBI Taxonomy" id="2771369"/>
    <lineage>
        <taxon>Bacteria</taxon>
        <taxon>Bacillati</taxon>
        <taxon>Bacillota</taxon>
        <taxon>Bacilli</taxon>
        <taxon>Bacillales</taxon>
        <taxon>Alicyclobacillaceae</taxon>
        <taxon>Collibacillus</taxon>
    </lineage>
</organism>
<dbReference type="InterPro" id="IPR011761">
    <property type="entry name" value="ATP-grasp"/>
</dbReference>
<dbReference type="Gene3D" id="3.30.470.20">
    <property type="entry name" value="ATP-grasp fold, B domain"/>
    <property type="match status" value="1"/>
</dbReference>
<keyword evidence="1" id="KW-0547">Nucleotide-binding</keyword>
<dbReference type="GO" id="GO:0005524">
    <property type="term" value="F:ATP binding"/>
    <property type="evidence" value="ECO:0007669"/>
    <property type="project" value="UniProtKB-UniRule"/>
</dbReference>
<keyword evidence="4" id="KW-1185">Reference proteome</keyword>
<proteinExistence type="predicted"/>
<evidence type="ECO:0000313" key="3">
    <source>
        <dbReference type="EMBL" id="GIM45635.1"/>
    </source>
</evidence>
<protein>
    <recommendedName>
        <fullName evidence="2">ATP-grasp domain-containing protein</fullName>
    </recommendedName>
</protein>
<evidence type="ECO:0000259" key="2">
    <source>
        <dbReference type="PROSITE" id="PS50975"/>
    </source>
</evidence>
<dbReference type="RefSeq" id="WP_282198820.1">
    <property type="nucleotide sequence ID" value="NZ_BOQE01000001.1"/>
</dbReference>
<feature type="domain" description="ATP-grasp" evidence="2">
    <location>
        <begin position="130"/>
        <end position="363"/>
    </location>
</feature>
<dbReference type="SUPFAM" id="SSF56059">
    <property type="entry name" value="Glutathione synthetase ATP-binding domain-like"/>
    <property type="match status" value="1"/>
</dbReference>
<comment type="caution">
    <text evidence="3">The sequence shown here is derived from an EMBL/GenBank/DDBJ whole genome shotgun (WGS) entry which is preliminary data.</text>
</comment>
<dbReference type="Pfam" id="PF14398">
    <property type="entry name" value="ATPgrasp_YheCD"/>
    <property type="match status" value="1"/>
</dbReference>
<accession>A0AAV4LCU4</accession>
<dbReference type="InterPro" id="IPR026838">
    <property type="entry name" value="YheC/D"/>
</dbReference>
<reference evidence="3" key="1">
    <citation type="journal article" date="2023" name="Int. J. Syst. Evol. Microbiol.">
        <title>Collibacillus ludicampi gen. nov., sp. nov., a new soil bacterium of the family Alicyclobacillaceae.</title>
        <authorList>
            <person name="Jojima T."/>
            <person name="Ioku Y."/>
            <person name="Fukuta Y."/>
            <person name="Shirasaka N."/>
            <person name="Matsumura Y."/>
            <person name="Mori M."/>
        </authorList>
    </citation>
    <scope>NUCLEOTIDE SEQUENCE</scope>
    <source>
        <strain evidence="3">TP075</strain>
    </source>
</reference>
<name>A0AAV4LCU4_9BACL</name>